<evidence type="ECO:0000256" key="5">
    <source>
        <dbReference type="ARBA" id="ARBA00022884"/>
    </source>
</evidence>
<dbReference type="RefSeq" id="XP_016211788.1">
    <property type="nucleotide sequence ID" value="XM_016360449.1"/>
</dbReference>
<keyword evidence="5" id="KW-0694">RNA-binding</keyword>
<dbReference type="Proteomes" id="UP000053259">
    <property type="component" value="Unassembled WGS sequence"/>
</dbReference>
<feature type="compositionally biased region" description="Low complexity" evidence="7">
    <location>
        <begin position="179"/>
        <end position="213"/>
    </location>
</feature>
<dbReference type="PANTHER" id="PTHR21551">
    <property type="entry name" value="TOPOISOMERASE II-ASSOCIATED PROTEIN PAT1"/>
    <property type="match status" value="1"/>
</dbReference>
<name>A0A0D2ARW4_9PEZI</name>
<dbReference type="Pfam" id="PF09770">
    <property type="entry name" value="PAT1"/>
    <property type="match status" value="1"/>
</dbReference>
<dbReference type="GO" id="GO:0000932">
    <property type="term" value="C:P-body"/>
    <property type="evidence" value="ECO:0007669"/>
    <property type="project" value="UniProtKB-SubCell"/>
</dbReference>
<dbReference type="GO" id="GO:0000290">
    <property type="term" value="P:deadenylation-dependent decapping of nuclear-transcribed mRNA"/>
    <property type="evidence" value="ECO:0007669"/>
    <property type="project" value="InterPro"/>
</dbReference>
<evidence type="ECO:0000256" key="1">
    <source>
        <dbReference type="ARBA" id="ARBA00004123"/>
    </source>
</evidence>
<dbReference type="OrthoDB" id="74835at2759"/>
<sequence>MSFFGFDTTLPRDKAHQTSGLGFSAPQDAFAGLSGNPDDEEAFDFEETYDGLASQLDEDNDAFNDDTFGSGPATQTSIGKDFDFSGQTDSVARAIEEERMRFAAQRQVPRAASPPKQASKPRRTGYESYIPQLEADASIWGLPAKPTPKPASNQGQTGQTASAAGKKFLSLEEVEAELARQSASAAQPPAEPSQLPGFSHPQQQPVHSQQPGYGQPPPPQQPMNYSHPPQILQRRPQQQSQELPGSQPKQPELPDYSMHQPQILQRPRQQEARPTRGPQAVQAQRGGLQGSSPQPRQILQNPNRLSGPGQPLAPLRSAPPHGSSHHRGPSYNGPVITNPQQILQLSDEDRAAFLQDEARRAKRNHKIHLLSKNNGLMTPQDKNFITRIQLQQLVTATGSLDAQDPESQLNEDFYYQVYAQIRGATRQNPNQPASQFAHTYLFQTGGRYGHRRGMRHGDSHLARMEQQVARAVEAAKAKPKNKQLVIEGSLGKISYSNAKTPKPLLNFTRPEAEKAKSASTTKKANDPAAERRATLRDIENVYMDLMKLEDHERQIPPRLTPESDPETIQRHMEWREKLTALNGKLWADLKIMEAIDPNSISQHPFIAMLSHAKGKKAMPRVFRHLDDQQRLTTLTMIFVSLDQLDVVAKALPNPAKPDAPVPLPVREEIDLFSQTVMPALFSSVGESPLSIISGIIGVLIDRTNVPLISLTKIGLSVLTMVLSRAEVLRESQQPPPSSPEGAQDWAAWNELYNRLFDLLEPALPHIFPGKVTEADDVHVWQFLAAMGVGASPEQQQRLVIGVKDRVMETVAVARTLPRDMGEQRLGHVNLFMRAIGLDVELLGG</sequence>
<comment type="similarity">
    <text evidence="3">Belongs to the PAT1 family.</text>
</comment>
<evidence type="ECO:0000256" key="2">
    <source>
        <dbReference type="ARBA" id="ARBA00004201"/>
    </source>
</evidence>
<feature type="region of interest" description="Disordered" evidence="7">
    <location>
        <begin position="59"/>
        <end position="85"/>
    </location>
</feature>
<dbReference type="VEuPathDB" id="FungiDB:PV09_06760"/>
<evidence type="ECO:0000313" key="9">
    <source>
        <dbReference type="EMBL" id="KIW01919.1"/>
    </source>
</evidence>
<protein>
    <recommendedName>
        <fullName evidence="8">mRNA decay factor PAT1 domain-containing protein</fullName>
    </recommendedName>
</protein>
<dbReference type="GO" id="GO:0003723">
    <property type="term" value="F:RNA binding"/>
    <property type="evidence" value="ECO:0007669"/>
    <property type="project" value="UniProtKB-KW"/>
</dbReference>
<dbReference type="InParanoid" id="A0A0D2ARW4"/>
<dbReference type="InterPro" id="IPR019167">
    <property type="entry name" value="PAT1_dom"/>
</dbReference>
<evidence type="ECO:0000256" key="3">
    <source>
        <dbReference type="ARBA" id="ARBA00009138"/>
    </source>
</evidence>
<dbReference type="HOGENOM" id="CLU_012622_1_0_1"/>
<reference evidence="9 10" key="1">
    <citation type="submission" date="2015-01" db="EMBL/GenBank/DDBJ databases">
        <title>The Genome Sequence of Ochroconis gallopava CBS43764.</title>
        <authorList>
            <consortium name="The Broad Institute Genomics Platform"/>
            <person name="Cuomo C."/>
            <person name="de Hoog S."/>
            <person name="Gorbushina A."/>
            <person name="Stielow B."/>
            <person name="Teixiera M."/>
            <person name="Abouelleil A."/>
            <person name="Chapman S.B."/>
            <person name="Priest M."/>
            <person name="Young S.K."/>
            <person name="Wortman J."/>
            <person name="Nusbaum C."/>
            <person name="Birren B."/>
        </authorList>
    </citation>
    <scope>NUCLEOTIDE SEQUENCE [LARGE SCALE GENOMIC DNA]</scope>
    <source>
        <strain evidence="9 10">CBS 43764</strain>
    </source>
</reference>
<dbReference type="AlphaFoldDB" id="A0A0D2ARW4"/>
<dbReference type="STRING" id="253628.A0A0D2ARW4"/>
<feature type="compositionally biased region" description="Low complexity" evidence="7">
    <location>
        <begin position="228"/>
        <end position="244"/>
    </location>
</feature>
<keyword evidence="4" id="KW-0963">Cytoplasm</keyword>
<feature type="region of interest" description="Disordered" evidence="7">
    <location>
        <begin position="103"/>
        <end position="125"/>
    </location>
</feature>
<proteinExistence type="inferred from homology"/>
<dbReference type="GeneID" id="27314733"/>
<feature type="domain" description="mRNA decay factor PAT1" evidence="8">
    <location>
        <begin position="1"/>
        <end position="840"/>
    </location>
</feature>
<feature type="compositionally biased region" description="Polar residues" evidence="7">
    <location>
        <begin position="150"/>
        <end position="162"/>
    </location>
</feature>
<evidence type="ECO:0000313" key="10">
    <source>
        <dbReference type="Proteomes" id="UP000053259"/>
    </source>
</evidence>
<gene>
    <name evidence="9" type="ORF">PV09_06760</name>
</gene>
<feature type="region of interest" description="Disordered" evidence="7">
    <location>
        <begin position="1"/>
        <end position="41"/>
    </location>
</feature>
<evidence type="ECO:0000256" key="4">
    <source>
        <dbReference type="ARBA" id="ARBA00022490"/>
    </source>
</evidence>
<dbReference type="InterPro" id="IPR039900">
    <property type="entry name" value="Pat1-like"/>
</dbReference>
<dbReference type="GO" id="GO:0005634">
    <property type="term" value="C:nucleus"/>
    <property type="evidence" value="ECO:0007669"/>
    <property type="project" value="UniProtKB-SubCell"/>
</dbReference>
<feature type="region of interest" description="Disordered" evidence="7">
    <location>
        <begin position="511"/>
        <end position="530"/>
    </location>
</feature>
<feature type="compositionally biased region" description="Polar residues" evidence="7">
    <location>
        <begin position="290"/>
        <end position="304"/>
    </location>
</feature>
<evidence type="ECO:0000256" key="7">
    <source>
        <dbReference type="SAM" id="MobiDB-lite"/>
    </source>
</evidence>
<dbReference type="FunCoup" id="A0A0D2ARW4">
    <property type="interactions" value="192"/>
</dbReference>
<dbReference type="GO" id="GO:0033962">
    <property type="term" value="P:P-body assembly"/>
    <property type="evidence" value="ECO:0007669"/>
    <property type="project" value="TreeGrafter"/>
</dbReference>
<comment type="subcellular location">
    <subcellularLocation>
        <location evidence="2">Cytoplasm</location>
        <location evidence="2">P-body</location>
    </subcellularLocation>
    <subcellularLocation>
        <location evidence="1">Nucleus</location>
    </subcellularLocation>
</comment>
<accession>A0A0D2ARW4</accession>
<feature type="region of interest" description="Disordered" evidence="7">
    <location>
        <begin position="140"/>
        <end position="337"/>
    </location>
</feature>
<dbReference type="PANTHER" id="PTHR21551:SF0">
    <property type="entry name" value="PROTEIN ASSOCIATED WITH TOPO II RELATED-1, ISOFORM A"/>
    <property type="match status" value="1"/>
</dbReference>
<keyword evidence="6" id="KW-0539">Nucleus</keyword>
<organism evidence="9 10">
    <name type="scientific">Verruconis gallopava</name>
    <dbReference type="NCBI Taxonomy" id="253628"/>
    <lineage>
        <taxon>Eukaryota</taxon>
        <taxon>Fungi</taxon>
        <taxon>Dikarya</taxon>
        <taxon>Ascomycota</taxon>
        <taxon>Pezizomycotina</taxon>
        <taxon>Dothideomycetes</taxon>
        <taxon>Pleosporomycetidae</taxon>
        <taxon>Venturiales</taxon>
        <taxon>Sympoventuriaceae</taxon>
        <taxon>Verruconis</taxon>
    </lineage>
</organism>
<evidence type="ECO:0000256" key="6">
    <source>
        <dbReference type="ARBA" id="ARBA00023242"/>
    </source>
</evidence>
<keyword evidence="10" id="KW-1185">Reference proteome</keyword>
<evidence type="ECO:0000259" key="8">
    <source>
        <dbReference type="Pfam" id="PF09770"/>
    </source>
</evidence>
<dbReference type="EMBL" id="KN847552">
    <property type="protein sequence ID" value="KIW01919.1"/>
    <property type="molecule type" value="Genomic_DNA"/>
</dbReference>